<dbReference type="AlphaFoldDB" id="A6G8U0"/>
<name>A6G8U0_9BACT</name>
<proteinExistence type="predicted"/>
<comment type="caution">
    <text evidence="3">The sequence shown here is derived from an EMBL/GenBank/DDBJ whole genome shotgun (WGS) entry which is preliminary data.</text>
</comment>
<gene>
    <name evidence="3" type="ORF">PPSIR1_38836</name>
</gene>
<dbReference type="InterPro" id="IPR049349">
    <property type="entry name" value="DUF2264_N"/>
</dbReference>
<dbReference type="STRING" id="391625.PPSIR1_38836"/>
<dbReference type="Proteomes" id="UP000005801">
    <property type="component" value="Unassembled WGS sequence"/>
</dbReference>
<feature type="compositionally biased region" description="Basic and acidic residues" evidence="1">
    <location>
        <begin position="17"/>
        <end position="30"/>
    </location>
</feature>
<evidence type="ECO:0000259" key="2">
    <source>
        <dbReference type="Pfam" id="PF10022"/>
    </source>
</evidence>
<evidence type="ECO:0000313" key="4">
    <source>
        <dbReference type="Proteomes" id="UP000005801"/>
    </source>
</evidence>
<dbReference type="eggNOG" id="COG4289">
    <property type="taxonomic scope" value="Bacteria"/>
</dbReference>
<organism evidence="3 4">
    <name type="scientific">Plesiocystis pacifica SIR-1</name>
    <dbReference type="NCBI Taxonomy" id="391625"/>
    <lineage>
        <taxon>Bacteria</taxon>
        <taxon>Pseudomonadati</taxon>
        <taxon>Myxococcota</taxon>
        <taxon>Polyangia</taxon>
        <taxon>Nannocystales</taxon>
        <taxon>Nannocystaceae</taxon>
        <taxon>Plesiocystis</taxon>
    </lineage>
</organism>
<protein>
    <recommendedName>
        <fullName evidence="2">DUF2264 domain-containing protein</fullName>
    </recommendedName>
</protein>
<evidence type="ECO:0000313" key="3">
    <source>
        <dbReference type="EMBL" id="EDM77750.1"/>
    </source>
</evidence>
<reference evidence="3 4" key="1">
    <citation type="submission" date="2007-06" db="EMBL/GenBank/DDBJ databases">
        <authorList>
            <person name="Shimkets L."/>
            <person name="Ferriera S."/>
            <person name="Johnson J."/>
            <person name="Kravitz S."/>
            <person name="Beeson K."/>
            <person name="Sutton G."/>
            <person name="Rogers Y.-H."/>
            <person name="Friedman R."/>
            <person name="Frazier M."/>
            <person name="Venter J.C."/>
        </authorList>
    </citation>
    <scope>NUCLEOTIDE SEQUENCE [LARGE SCALE GENOMIC DNA]</scope>
    <source>
        <strain evidence="3 4">SIR-1</strain>
    </source>
</reference>
<evidence type="ECO:0000256" key="1">
    <source>
        <dbReference type="SAM" id="MobiDB-lite"/>
    </source>
</evidence>
<dbReference type="InterPro" id="IPR016624">
    <property type="entry name" value="UCP014753"/>
</dbReference>
<accession>A6G8U0</accession>
<feature type="region of interest" description="Disordered" evidence="1">
    <location>
        <begin position="533"/>
        <end position="555"/>
    </location>
</feature>
<dbReference type="PANTHER" id="PTHR35339:SF4">
    <property type="entry name" value="LINALOOL DEHYDRATASE_ISOMERASE DOMAIN-CONTAINING PROTEIN"/>
    <property type="match status" value="1"/>
</dbReference>
<dbReference type="EMBL" id="ABCS01000041">
    <property type="protein sequence ID" value="EDM77750.1"/>
    <property type="molecule type" value="Genomic_DNA"/>
</dbReference>
<dbReference type="PANTHER" id="PTHR35339">
    <property type="entry name" value="LINALOOL DEHYDRATASE_ISOMERASE DOMAIN-CONTAINING PROTEIN"/>
    <property type="match status" value="1"/>
</dbReference>
<sequence length="878" mass="94266">MGLLALALVLGPGPACKRGDEGKTKARDQHSAAPKGGPLHGQGEVRIIQLSPDEDRSRALFTGWTRAHYEAVFARMLLGYARVRSPDGGRTRHAGEGGDELPAAMEGSVRMLPAMGAWLACACNPERIRVEGRELDVVDLATTMLLAGTDPESPDYWHKIRKGWDQRQVEAALVAQFLVRSKARVWERLGPAEREQVLAWLTPAKEPLAGNWLAFQLTRNTTLEVLGAEVPEGSLDELLVRLEEDYVGDGFYRDSAPGRVDWYNGIAIHPELTFWRTQLGEDDPEQAERAARVALRTEAFLGHLPFLMDSQGRVAPLGRSLAYRSGVLAALSASVVAGDDFVLPGLARRMLSGSLKFHLDAGMFDEQFALTRGYHGEQPGVTEAYLRPGSQYYLSRALEVLALPPEHRFWSEIEMPLPADLGDFVHAIPAVGWQVDFDRAVDRRAPSRPAGAGLSLRNAGSATRKLAYQPRYMKLDYGAFGWFSAADDADARWPYDGAVISASAMGFDRARGPATASTVVSGFSWQRHALPPEDEAAPQLDDPGASGAWDPEPAPLVDAKASPPHWISTATLSALPGSVDSEAVRPSLRLSCVEPNGVEAARPYEGSAAIRRVPEGLILGGGDKDWVYLETGADALPGAGAVLFANAHGWTRAGLNLDYGSADHVLGGKSAFAGLALGATHPGIDEPRCFASWQVLSERPFEPGPQLAALPQVSFEDRVATVRFANGDLAWVDLAPEVRERSVELAGLRATGPLRTVWVRADAQVVVAVGLRELGEVHPGPADENAPPLIQTATDTPLAFVACARAGAGWLCELDGPARLRSPGTTLMLSPSGWRGSEGIAEVTATVTPEEGQVLINPAEHGLGPKRRATTTVVAAVY</sequence>
<feature type="region of interest" description="Disordered" evidence="1">
    <location>
        <begin position="15"/>
        <end position="42"/>
    </location>
</feature>
<dbReference type="Pfam" id="PF10022">
    <property type="entry name" value="DUF2264"/>
    <property type="match status" value="1"/>
</dbReference>
<feature type="domain" description="DUF2264" evidence="2">
    <location>
        <begin position="65"/>
        <end position="416"/>
    </location>
</feature>
<keyword evidence="4" id="KW-1185">Reference proteome</keyword>